<feature type="compositionally biased region" description="Low complexity" evidence="1">
    <location>
        <begin position="44"/>
        <end position="59"/>
    </location>
</feature>
<keyword evidence="3" id="KW-1185">Reference proteome</keyword>
<organism evidence="2 3">
    <name type="scientific">Lophiostoma macrostomum CBS 122681</name>
    <dbReference type="NCBI Taxonomy" id="1314788"/>
    <lineage>
        <taxon>Eukaryota</taxon>
        <taxon>Fungi</taxon>
        <taxon>Dikarya</taxon>
        <taxon>Ascomycota</taxon>
        <taxon>Pezizomycotina</taxon>
        <taxon>Dothideomycetes</taxon>
        <taxon>Pleosporomycetidae</taxon>
        <taxon>Pleosporales</taxon>
        <taxon>Lophiostomataceae</taxon>
        <taxon>Lophiostoma</taxon>
    </lineage>
</organism>
<protein>
    <submittedName>
        <fullName evidence="2">Uncharacterized protein</fullName>
    </submittedName>
</protein>
<sequence>AEDSEVELEVLVGHRELGEWKIAYFKQYHMERELHLVQQSSASSFTFSGSSDESPSDPATLQRPALRRWNVEQQTSASSNCSGGSSLSRSTSLDSSVGFYLRLPLRRA</sequence>
<proteinExistence type="predicted"/>
<feature type="region of interest" description="Disordered" evidence="1">
    <location>
        <begin position="44"/>
        <end position="94"/>
    </location>
</feature>
<name>A0A6A6SSN0_9PLEO</name>
<feature type="non-terminal residue" evidence="2">
    <location>
        <position position="1"/>
    </location>
</feature>
<dbReference type="Proteomes" id="UP000799324">
    <property type="component" value="Unassembled WGS sequence"/>
</dbReference>
<dbReference type="EMBL" id="MU004444">
    <property type="protein sequence ID" value="KAF2650776.1"/>
    <property type="molecule type" value="Genomic_DNA"/>
</dbReference>
<dbReference type="AlphaFoldDB" id="A0A6A6SSN0"/>
<evidence type="ECO:0000256" key="1">
    <source>
        <dbReference type="SAM" id="MobiDB-lite"/>
    </source>
</evidence>
<feature type="compositionally biased region" description="Low complexity" evidence="1">
    <location>
        <begin position="76"/>
        <end position="94"/>
    </location>
</feature>
<evidence type="ECO:0000313" key="2">
    <source>
        <dbReference type="EMBL" id="KAF2650776.1"/>
    </source>
</evidence>
<reference evidence="2" key="1">
    <citation type="journal article" date="2020" name="Stud. Mycol.">
        <title>101 Dothideomycetes genomes: a test case for predicting lifestyles and emergence of pathogens.</title>
        <authorList>
            <person name="Haridas S."/>
            <person name="Albert R."/>
            <person name="Binder M."/>
            <person name="Bloem J."/>
            <person name="Labutti K."/>
            <person name="Salamov A."/>
            <person name="Andreopoulos B."/>
            <person name="Baker S."/>
            <person name="Barry K."/>
            <person name="Bills G."/>
            <person name="Bluhm B."/>
            <person name="Cannon C."/>
            <person name="Castanera R."/>
            <person name="Culley D."/>
            <person name="Daum C."/>
            <person name="Ezra D."/>
            <person name="Gonzalez J."/>
            <person name="Henrissat B."/>
            <person name="Kuo A."/>
            <person name="Liang C."/>
            <person name="Lipzen A."/>
            <person name="Lutzoni F."/>
            <person name="Magnuson J."/>
            <person name="Mondo S."/>
            <person name="Nolan M."/>
            <person name="Ohm R."/>
            <person name="Pangilinan J."/>
            <person name="Park H.-J."/>
            <person name="Ramirez L."/>
            <person name="Alfaro M."/>
            <person name="Sun H."/>
            <person name="Tritt A."/>
            <person name="Yoshinaga Y."/>
            <person name="Zwiers L.-H."/>
            <person name="Turgeon B."/>
            <person name="Goodwin S."/>
            <person name="Spatafora J."/>
            <person name="Crous P."/>
            <person name="Grigoriev I."/>
        </authorList>
    </citation>
    <scope>NUCLEOTIDE SEQUENCE</scope>
    <source>
        <strain evidence="2">CBS 122681</strain>
    </source>
</reference>
<gene>
    <name evidence="2" type="ORF">K491DRAFT_696984</name>
</gene>
<evidence type="ECO:0000313" key="3">
    <source>
        <dbReference type="Proteomes" id="UP000799324"/>
    </source>
</evidence>
<accession>A0A6A6SSN0</accession>